<dbReference type="Proteomes" id="UP001250932">
    <property type="component" value="Unassembled WGS sequence"/>
</dbReference>
<keyword evidence="1" id="KW-0805">Transcription regulation</keyword>
<dbReference type="Pfam" id="PF01638">
    <property type="entry name" value="HxlR"/>
    <property type="match status" value="1"/>
</dbReference>
<dbReference type="RefSeq" id="WP_313834672.1">
    <property type="nucleotide sequence ID" value="NZ_JAQOUE010000002.1"/>
</dbReference>
<dbReference type="InterPro" id="IPR036390">
    <property type="entry name" value="WH_DNA-bd_sf"/>
</dbReference>
<name>A0ABU3KCH4_9BACT</name>
<keyword evidence="6" id="KW-1185">Reference proteome</keyword>
<dbReference type="EMBL" id="JAQOUE010000002">
    <property type="protein sequence ID" value="MDT7044086.1"/>
    <property type="molecule type" value="Genomic_DNA"/>
</dbReference>
<dbReference type="InterPro" id="IPR036388">
    <property type="entry name" value="WH-like_DNA-bd_sf"/>
</dbReference>
<dbReference type="InterPro" id="IPR002577">
    <property type="entry name" value="HTH_HxlR"/>
</dbReference>
<proteinExistence type="predicted"/>
<evidence type="ECO:0000313" key="5">
    <source>
        <dbReference type="EMBL" id="MDT7044086.1"/>
    </source>
</evidence>
<dbReference type="PANTHER" id="PTHR33204">
    <property type="entry name" value="TRANSCRIPTIONAL REGULATOR, MARR FAMILY"/>
    <property type="match status" value="1"/>
</dbReference>
<keyword evidence="3" id="KW-0804">Transcription</keyword>
<dbReference type="Gene3D" id="1.10.10.10">
    <property type="entry name" value="Winged helix-like DNA-binding domain superfamily/Winged helix DNA-binding domain"/>
    <property type="match status" value="1"/>
</dbReference>
<protein>
    <submittedName>
        <fullName evidence="5">Helix-turn-helix domain-containing protein</fullName>
    </submittedName>
</protein>
<evidence type="ECO:0000313" key="6">
    <source>
        <dbReference type="Proteomes" id="UP001250932"/>
    </source>
</evidence>
<evidence type="ECO:0000256" key="2">
    <source>
        <dbReference type="ARBA" id="ARBA00023125"/>
    </source>
</evidence>
<comment type="caution">
    <text evidence="5">The sequence shown here is derived from an EMBL/GenBank/DDBJ whole genome shotgun (WGS) entry which is preliminary data.</text>
</comment>
<dbReference type="SUPFAM" id="SSF46785">
    <property type="entry name" value="Winged helix' DNA-binding domain"/>
    <property type="match status" value="1"/>
</dbReference>
<keyword evidence="2" id="KW-0238">DNA-binding</keyword>
<evidence type="ECO:0000259" key="4">
    <source>
        <dbReference type="PROSITE" id="PS51118"/>
    </source>
</evidence>
<sequence>MKLPSSPAGCPLDALLRVLSGPWTIYILCRLHRNGPTRFGQLKRQLVGISSKMLTERLRSLEKAEILYRVHKPTVPPQVTYGLTAEGKELTTVLDQLNTLAQQWDGRVQNDSNQKMAS</sequence>
<dbReference type="PROSITE" id="PS51118">
    <property type="entry name" value="HTH_HXLR"/>
    <property type="match status" value="1"/>
</dbReference>
<evidence type="ECO:0000256" key="1">
    <source>
        <dbReference type="ARBA" id="ARBA00023015"/>
    </source>
</evidence>
<evidence type="ECO:0000256" key="3">
    <source>
        <dbReference type="ARBA" id="ARBA00023163"/>
    </source>
</evidence>
<accession>A0ABU3KCH4</accession>
<feature type="domain" description="HTH hxlR-type" evidence="4">
    <location>
        <begin position="10"/>
        <end position="109"/>
    </location>
</feature>
<organism evidence="5 6">
    <name type="scientific">Candidatus Nitronereus thalassa</name>
    <dbReference type="NCBI Taxonomy" id="3020898"/>
    <lineage>
        <taxon>Bacteria</taxon>
        <taxon>Pseudomonadati</taxon>
        <taxon>Nitrospirota</taxon>
        <taxon>Nitrospiria</taxon>
        <taxon>Nitrospirales</taxon>
        <taxon>Nitrospiraceae</taxon>
        <taxon>Candidatus Nitronereus</taxon>
    </lineage>
</organism>
<gene>
    <name evidence="5" type="ORF">PPG34_17180</name>
</gene>
<dbReference type="PANTHER" id="PTHR33204:SF37">
    <property type="entry name" value="HTH-TYPE TRANSCRIPTIONAL REGULATOR YODB"/>
    <property type="match status" value="1"/>
</dbReference>
<reference evidence="5 6" key="1">
    <citation type="journal article" date="2023" name="ISME J.">
        <title>Cultivation and genomic characterization of novel and ubiquitous marine nitrite-oxidizing bacteria from the Nitrospirales.</title>
        <authorList>
            <person name="Mueller A.J."/>
            <person name="Daebeler A."/>
            <person name="Herbold C.W."/>
            <person name="Kirkegaard R.H."/>
            <person name="Daims H."/>
        </authorList>
    </citation>
    <scope>NUCLEOTIDE SEQUENCE [LARGE SCALE GENOMIC DNA]</scope>
    <source>
        <strain evidence="5 6">EB</strain>
    </source>
</reference>